<feature type="region of interest" description="Disordered" evidence="1">
    <location>
        <begin position="318"/>
        <end position="345"/>
    </location>
</feature>
<organism evidence="2 3">
    <name type="scientific">Venturia effusa</name>
    <dbReference type="NCBI Taxonomy" id="50376"/>
    <lineage>
        <taxon>Eukaryota</taxon>
        <taxon>Fungi</taxon>
        <taxon>Dikarya</taxon>
        <taxon>Ascomycota</taxon>
        <taxon>Pezizomycotina</taxon>
        <taxon>Dothideomycetes</taxon>
        <taxon>Pleosporomycetidae</taxon>
        <taxon>Venturiales</taxon>
        <taxon>Venturiaceae</taxon>
        <taxon>Venturia</taxon>
    </lineage>
</organism>
<dbReference type="AlphaFoldDB" id="A0A517LCM9"/>
<feature type="compositionally biased region" description="Acidic residues" evidence="1">
    <location>
        <begin position="325"/>
        <end position="341"/>
    </location>
</feature>
<dbReference type="Proteomes" id="UP000316270">
    <property type="component" value="Chromosome 9"/>
</dbReference>
<evidence type="ECO:0000313" key="3">
    <source>
        <dbReference type="Proteomes" id="UP000316270"/>
    </source>
</evidence>
<evidence type="ECO:0000313" key="2">
    <source>
        <dbReference type="EMBL" id="QDS73399.1"/>
    </source>
</evidence>
<name>A0A517LCM9_9PEZI</name>
<feature type="region of interest" description="Disordered" evidence="1">
    <location>
        <begin position="184"/>
        <end position="264"/>
    </location>
</feature>
<feature type="compositionally biased region" description="Polar residues" evidence="1">
    <location>
        <begin position="193"/>
        <end position="215"/>
    </location>
</feature>
<protein>
    <submittedName>
        <fullName evidence="2">Uncharacterized protein</fullName>
    </submittedName>
</protein>
<gene>
    <name evidence="2" type="ORF">FKW77_007790</name>
</gene>
<dbReference type="OrthoDB" id="3945900at2759"/>
<reference evidence="2 3" key="1">
    <citation type="submission" date="2019-07" db="EMBL/GenBank/DDBJ databases">
        <title>Finished genome of Venturia effusa.</title>
        <authorList>
            <person name="Young C.A."/>
            <person name="Cox M.P."/>
            <person name="Ganley A.R.D."/>
            <person name="David W.J."/>
        </authorList>
    </citation>
    <scope>NUCLEOTIDE SEQUENCE [LARGE SCALE GENOMIC DNA]</scope>
    <source>
        <strain evidence="3">albino</strain>
    </source>
</reference>
<accession>A0A517LCM9</accession>
<dbReference type="EMBL" id="CP042193">
    <property type="protein sequence ID" value="QDS73399.1"/>
    <property type="molecule type" value="Genomic_DNA"/>
</dbReference>
<evidence type="ECO:0000256" key="1">
    <source>
        <dbReference type="SAM" id="MobiDB-lite"/>
    </source>
</evidence>
<proteinExistence type="predicted"/>
<keyword evidence="3" id="KW-1185">Reference proteome</keyword>
<sequence length="359" mass="39807">MPFFSKAKNQLFAILTFCGPCEQPELQIEAPTDIRRVDYTIEGLTEEQYVDLLQVVILHQFENSIAYLTFNRQAWIHEKALADASYPATPGHRLTRSSLSAISSLPGPTPAPFCENPRKVPPFPVRRCNSSPYPRPHPRHNLPVARSQSFENRLQPYLSSERETCGSTYAPRCRSVTVAPLPQALPRSEESHSSTVSQDLASRPTSLYSQVSRPSSDVLPNAKTIPHIPLPHRPRVDSHYRPLSLSSIPSLPSPPKSRPSSFQPPHFHPVIYDHLVAYEMSANGSDMSLVEPLSFYQAEFDASFLQVAQATMEVKSAWSTRSSLDLEEEGSSDDDDDDSLGEDVHVAFAPPTCGSLAAD</sequence>